<sequence>MKKKIGLVLGLLIVFAGLAHLDISRSQPALKQATAQTTTKVKHSARSSKTPAKKNNAGRILIVFFSRSGTNYPDTTLKIGHTQRIANEIARVTGGTKYEIVAAKAYPKNYQATVDRAEKEQQRDARPAIKQPLPDISKYDTIFIGYPIWWSDLPMPVRTFMDNVDMNGKTVIPFSTNAGSGWGDTLSTLKQQYPKATFKKGFSIEGTQADHAQKKIDRWLRQLGYR</sequence>
<accession>A0ABW4J577</accession>
<dbReference type="PANTHER" id="PTHR39201:SF1">
    <property type="entry name" value="FLAVODOXIN-LIKE DOMAIN-CONTAINING PROTEIN"/>
    <property type="match status" value="1"/>
</dbReference>
<evidence type="ECO:0000259" key="1">
    <source>
        <dbReference type="Pfam" id="PF12682"/>
    </source>
</evidence>
<organism evidence="2 3">
    <name type="scientific">Agrilactobacillus yilanensis</name>
    <dbReference type="NCBI Taxonomy" id="2485997"/>
    <lineage>
        <taxon>Bacteria</taxon>
        <taxon>Bacillati</taxon>
        <taxon>Bacillota</taxon>
        <taxon>Bacilli</taxon>
        <taxon>Lactobacillales</taxon>
        <taxon>Lactobacillaceae</taxon>
        <taxon>Agrilactobacillus</taxon>
    </lineage>
</organism>
<dbReference type="InterPro" id="IPR008254">
    <property type="entry name" value="Flavodoxin/NO_synth"/>
</dbReference>
<dbReference type="Proteomes" id="UP001597267">
    <property type="component" value="Unassembled WGS sequence"/>
</dbReference>
<dbReference type="SUPFAM" id="SSF52218">
    <property type="entry name" value="Flavoproteins"/>
    <property type="match status" value="1"/>
</dbReference>
<dbReference type="Gene3D" id="3.40.50.360">
    <property type="match status" value="1"/>
</dbReference>
<keyword evidence="3" id="KW-1185">Reference proteome</keyword>
<protein>
    <submittedName>
        <fullName evidence="2">Flavodoxin</fullName>
    </submittedName>
</protein>
<proteinExistence type="predicted"/>
<dbReference type="InterPro" id="IPR029039">
    <property type="entry name" value="Flavoprotein-like_sf"/>
</dbReference>
<name>A0ABW4J577_9LACO</name>
<evidence type="ECO:0000313" key="2">
    <source>
        <dbReference type="EMBL" id="MFD1671521.1"/>
    </source>
</evidence>
<dbReference type="RefSeq" id="WP_125715747.1">
    <property type="nucleotide sequence ID" value="NZ_JBHTOP010000011.1"/>
</dbReference>
<gene>
    <name evidence="2" type="ORF">ACFQ5M_05390</name>
</gene>
<dbReference type="Pfam" id="PF12682">
    <property type="entry name" value="Flavodoxin_4"/>
    <property type="match status" value="1"/>
</dbReference>
<comment type="caution">
    <text evidence="2">The sequence shown here is derived from an EMBL/GenBank/DDBJ whole genome shotgun (WGS) entry which is preliminary data.</text>
</comment>
<dbReference type="PANTHER" id="PTHR39201">
    <property type="entry name" value="EXPORTED PROTEIN-RELATED"/>
    <property type="match status" value="1"/>
</dbReference>
<evidence type="ECO:0000313" key="3">
    <source>
        <dbReference type="Proteomes" id="UP001597267"/>
    </source>
</evidence>
<dbReference type="EMBL" id="JBHTOP010000011">
    <property type="protein sequence ID" value="MFD1671521.1"/>
    <property type="molecule type" value="Genomic_DNA"/>
</dbReference>
<reference evidence="3" key="1">
    <citation type="journal article" date="2019" name="Int. J. Syst. Evol. Microbiol.">
        <title>The Global Catalogue of Microorganisms (GCM) 10K type strain sequencing project: providing services to taxonomists for standard genome sequencing and annotation.</title>
        <authorList>
            <consortium name="The Broad Institute Genomics Platform"/>
            <consortium name="The Broad Institute Genome Sequencing Center for Infectious Disease"/>
            <person name="Wu L."/>
            <person name="Ma J."/>
        </authorList>
    </citation>
    <scope>NUCLEOTIDE SEQUENCE [LARGE SCALE GENOMIC DNA]</scope>
    <source>
        <strain evidence="3">CCM 8896</strain>
    </source>
</reference>
<feature type="domain" description="Flavodoxin-like" evidence="1">
    <location>
        <begin position="80"/>
        <end position="220"/>
    </location>
</feature>